<reference evidence="10 11" key="1">
    <citation type="journal article" date="2023" name="Elife">
        <title>Identification of key yeast species and microbe-microbe interactions impacting larval growth of Drosophila in the wild.</title>
        <authorList>
            <person name="Mure A."/>
            <person name="Sugiura Y."/>
            <person name="Maeda R."/>
            <person name="Honda K."/>
            <person name="Sakurai N."/>
            <person name="Takahashi Y."/>
            <person name="Watada M."/>
            <person name="Katoh T."/>
            <person name="Gotoh A."/>
            <person name="Gotoh Y."/>
            <person name="Taniguchi I."/>
            <person name="Nakamura K."/>
            <person name="Hayashi T."/>
            <person name="Katayama T."/>
            <person name="Uemura T."/>
            <person name="Hattori Y."/>
        </authorList>
    </citation>
    <scope>NUCLEOTIDE SEQUENCE [LARGE SCALE GENOMIC DNA]</scope>
    <source>
        <strain evidence="10 11">SC-9</strain>
    </source>
</reference>
<comment type="catalytic activity">
    <reaction evidence="1 8">
        <text>[phosphatase 2A protein]-C-terminal L-leucine + S-adenosyl-L-methionine = [phosphatase 2A protein]-C-terminal L-leucine methyl ester + S-adenosyl-L-homocysteine</text>
        <dbReference type="Rhea" id="RHEA:48544"/>
        <dbReference type="Rhea" id="RHEA-COMP:12134"/>
        <dbReference type="Rhea" id="RHEA-COMP:12135"/>
        <dbReference type="ChEBI" id="CHEBI:57856"/>
        <dbReference type="ChEBI" id="CHEBI:59789"/>
        <dbReference type="ChEBI" id="CHEBI:90516"/>
        <dbReference type="ChEBI" id="CHEBI:90517"/>
        <dbReference type="EC" id="2.1.1.233"/>
    </reaction>
</comment>
<evidence type="ECO:0000313" key="11">
    <source>
        <dbReference type="Proteomes" id="UP001360560"/>
    </source>
</evidence>
<evidence type="ECO:0000256" key="1">
    <source>
        <dbReference type="ARBA" id="ARBA00000724"/>
    </source>
</evidence>
<dbReference type="EMBL" id="BTFZ01000011">
    <property type="protein sequence ID" value="GMM36935.1"/>
    <property type="molecule type" value="Genomic_DNA"/>
</dbReference>
<evidence type="ECO:0000256" key="3">
    <source>
        <dbReference type="ARBA" id="ARBA00012834"/>
    </source>
</evidence>
<dbReference type="GeneID" id="90074910"/>
<comment type="function">
    <text evidence="8">Methylates the carboxyl group of the C-terminal leucine residue of protein phosphatase 2A catalytic subunits to form alpha-leucine ester residues.</text>
</comment>
<dbReference type="SUPFAM" id="SSF53335">
    <property type="entry name" value="S-adenosyl-L-methionine-dependent methyltransferases"/>
    <property type="match status" value="1"/>
</dbReference>
<dbReference type="RefSeq" id="XP_064853931.1">
    <property type="nucleotide sequence ID" value="XM_064997859.1"/>
</dbReference>
<feature type="binding site" evidence="9">
    <location>
        <position position="91"/>
    </location>
    <ligand>
        <name>S-adenosyl-L-methionine</name>
        <dbReference type="ChEBI" id="CHEBI:59789"/>
    </ligand>
</feature>
<comment type="caution">
    <text evidence="10">The sequence shown here is derived from an EMBL/GenBank/DDBJ whole genome shotgun (WGS) entry which is preliminary data.</text>
</comment>
<sequence length="377" mass="42698">MNTLPNPAELRDRNVRHTDFDALSSRLASIKKGYLSDRYVEMFVEGIKTNLLRIQGRSGSNLSLKRAIRGNFSEQSLHSKFPIINRGTYLRTVAIDTIVSKFVDANQRNNSHCQIISIGAGSDTRAFKWLKSNDQLTYVEADFLDSTKLKASVIVGNQQLSSVVSLTPEQIEQELSESSGELHGKNYHLVPLDLRQIDDIKNFLSSSSCIDPQAPTLIISECVLCYIDSQVTYDIMRVFKSCLQRAAVVLYEPIGLNDSFGKVMVSNLKQRGISLPTLQSFPTIESQQARLMDVVSTDDDKKVTTEHRVFVSDMNFVYDNWVSTTESARISRLELLDELEEWILLSKHYCLAIGTWWPTNIDEPFQEDIAALKWQLC</sequence>
<dbReference type="InterPro" id="IPR029063">
    <property type="entry name" value="SAM-dependent_MTases_sf"/>
</dbReference>
<evidence type="ECO:0000256" key="7">
    <source>
        <dbReference type="ARBA" id="ARBA00022691"/>
    </source>
</evidence>
<comment type="similarity">
    <text evidence="2 8">Belongs to the methyltransferase superfamily. LCMT family.</text>
</comment>
<protein>
    <recommendedName>
        <fullName evidence="4 8">Leucine carboxyl methyltransferase 1</fullName>
        <ecNumber evidence="3 8">2.1.1.233</ecNumber>
    </recommendedName>
</protein>
<keyword evidence="11" id="KW-1185">Reference proteome</keyword>
<evidence type="ECO:0000256" key="5">
    <source>
        <dbReference type="ARBA" id="ARBA00022603"/>
    </source>
</evidence>
<dbReference type="GO" id="GO:0018423">
    <property type="term" value="F:protein C-terminal leucine carboxyl O-methyltransferase activity"/>
    <property type="evidence" value="ECO:0007669"/>
    <property type="project" value="UniProtKB-EC"/>
</dbReference>
<dbReference type="Gene3D" id="3.40.50.150">
    <property type="entry name" value="Vaccinia Virus protein VP39"/>
    <property type="match status" value="1"/>
</dbReference>
<dbReference type="InterPro" id="IPR016651">
    <property type="entry name" value="LCMT1"/>
</dbReference>
<proteinExistence type="inferred from homology"/>
<dbReference type="PANTHER" id="PTHR13600:SF21">
    <property type="entry name" value="LEUCINE CARBOXYL METHYLTRANSFERASE 1"/>
    <property type="match status" value="1"/>
</dbReference>
<dbReference type="PIRSF" id="PIRSF016305">
    <property type="entry name" value="LCM_mtfrase"/>
    <property type="match status" value="1"/>
</dbReference>
<keyword evidence="6 8" id="KW-0808">Transferase</keyword>
<feature type="binding site" evidence="9">
    <location>
        <position position="221"/>
    </location>
    <ligand>
        <name>S-adenosyl-L-methionine</name>
        <dbReference type="ChEBI" id="CHEBI:59789"/>
    </ligand>
</feature>
<keyword evidence="5 8" id="KW-0489">Methyltransferase</keyword>
<keyword evidence="7 8" id="KW-0949">S-adenosyl-L-methionine</keyword>
<evidence type="ECO:0000256" key="4">
    <source>
        <dbReference type="ARBA" id="ARBA00017497"/>
    </source>
</evidence>
<dbReference type="GO" id="GO:0032259">
    <property type="term" value="P:methylation"/>
    <property type="evidence" value="ECO:0007669"/>
    <property type="project" value="UniProtKB-KW"/>
</dbReference>
<evidence type="ECO:0000256" key="6">
    <source>
        <dbReference type="ARBA" id="ARBA00022679"/>
    </source>
</evidence>
<organism evidence="10 11">
    <name type="scientific">Saccharomycopsis crataegensis</name>
    <dbReference type="NCBI Taxonomy" id="43959"/>
    <lineage>
        <taxon>Eukaryota</taxon>
        <taxon>Fungi</taxon>
        <taxon>Dikarya</taxon>
        <taxon>Ascomycota</taxon>
        <taxon>Saccharomycotina</taxon>
        <taxon>Saccharomycetes</taxon>
        <taxon>Saccharomycopsidaceae</taxon>
        <taxon>Saccharomycopsis</taxon>
    </lineage>
</organism>
<feature type="binding site" evidence="9">
    <location>
        <begin position="193"/>
        <end position="194"/>
    </location>
    <ligand>
        <name>S-adenosyl-L-methionine</name>
        <dbReference type="ChEBI" id="CHEBI:59789"/>
    </ligand>
</feature>
<feature type="binding site" evidence="9">
    <location>
        <position position="119"/>
    </location>
    <ligand>
        <name>S-adenosyl-L-methionine</name>
        <dbReference type="ChEBI" id="CHEBI:59789"/>
    </ligand>
</feature>
<gene>
    <name evidence="10" type="ORF">DASC09_042600</name>
</gene>
<dbReference type="Proteomes" id="UP001360560">
    <property type="component" value="Unassembled WGS sequence"/>
</dbReference>
<evidence type="ECO:0000256" key="9">
    <source>
        <dbReference type="PIRSR" id="PIRSR016305-1"/>
    </source>
</evidence>
<name>A0AAV5QRL9_9ASCO</name>
<dbReference type="Pfam" id="PF04072">
    <property type="entry name" value="LCM"/>
    <property type="match status" value="1"/>
</dbReference>
<evidence type="ECO:0000256" key="2">
    <source>
        <dbReference type="ARBA" id="ARBA00010703"/>
    </source>
</evidence>
<evidence type="ECO:0000313" key="10">
    <source>
        <dbReference type="EMBL" id="GMM36935.1"/>
    </source>
</evidence>
<evidence type="ECO:0000256" key="8">
    <source>
        <dbReference type="PIRNR" id="PIRNR016305"/>
    </source>
</evidence>
<dbReference type="PANTHER" id="PTHR13600">
    <property type="entry name" value="LEUCINE CARBOXYL METHYLTRANSFERASE"/>
    <property type="match status" value="1"/>
</dbReference>
<accession>A0AAV5QRL9</accession>
<dbReference type="EC" id="2.1.1.233" evidence="3 8"/>
<dbReference type="InterPro" id="IPR007213">
    <property type="entry name" value="Ppm1/Ppm2/Tcmp"/>
</dbReference>
<dbReference type="AlphaFoldDB" id="A0AAV5QRL9"/>